<dbReference type="Proteomes" id="UP001244490">
    <property type="component" value="Unassembled WGS sequence"/>
</dbReference>
<gene>
    <name evidence="2" type="ORF">Q6294_30300</name>
</gene>
<protein>
    <submittedName>
        <fullName evidence="2">NAD-glutamate dehydrogenase</fullName>
    </submittedName>
</protein>
<accession>A0AAW8ALF0</accession>
<dbReference type="GO" id="GO:0006538">
    <property type="term" value="P:L-glutamate catabolic process"/>
    <property type="evidence" value="ECO:0007669"/>
    <property type="project" value="InterPro"/>
</dbReference>
<comment type="caution">
    <text evidence="2">The sequence shown here is derived from an EMBL/GenBank/DDBJ whole genome shotgun (WGS) entry which is preliminary data.</text>
</comment>
<proteinExistence type="predicted"/>
<dbReference type="GO" id="GO:0004352">
    <property type="term" value="F:glutamate dehydrogenase (NAD+) activity"/>
    <property type="evidence" value="ECO:0007669"/>
    <property type="project" value="InterPro"/>
</dbReference>
<dbReference type="GO" id="GO:0004069">
    <property type="term" value="F:L-aspartate:2-oxoglutarate aminotransferase activity"/>
    <property type="evidence" value="ECO:0007669"/>
    <property type="project" value="InterPro"/>
</dbReference>
<dbReference type="SUPFAM" id="SSF51735">
    <property type="entry name" value="NAD(P)-binding Rossmann-fold domains"/>
    <property type="match status" value="1"/>
</dbReference>
<dbReference type="EMBL" id="JAUUIA010000484">
    <property type="protein sequence ID" value="MDP0971235.1"/>
    <property type="molecule type" value="Genomic_DNA"/>
</dbReference>
<dbReference type="PANTHER" id="PTHR43403">
    <property type="entry name" value="NAD-SPECIFIC GLUTAMATE DEHYDROGENASE"/>
    <property type="match status" value="1"/>
</dbReference>
<dbReference type="AlphaFoldDB" id="A0AAW8ALF0"/>
<name>A0AAW8ALF0_KLEPN</name>
<feature type="non-terminal residue" evidence="2">
    <location>
        <position position="1"/>
    </location>
</feature>
<sequence>ASGAWVNVQRHFRELGINVQEETFSVVGIGDMGGDVFGNGMLQSDKILLTAAFNHLHIFVDPNPADSVASFNERQRLFNLPRSSWADYNS</sequence>
<dbReference type="PANTHER" id="PTHR43403:SF1">
    <property type="entry name" value="NAD-SPECIFIC GLUTAMATE DEHYDROGENASE"/>
    <property type="match status" value="1"/>
</dbReference>
<evidence type="ECO:0000313" key="2">
    <source>
        <dbReference type="EMBL" id="MDP0971235.1"/>
    </source>
</evidence>
<dbReference type="Pfam" id="PF05088">
    <property type="entry name" value="Bac_GDH_CD"/>
    <property type="match status" value="1"/>
</dbReference>
<evidence type="ECO:0000313" key="3">
    <source>
        <dbReference type="Proteomes" id="UP001244490"/>
    </source>
</evidence>
<reference evidence="2" key="1">
    <citation type="submission" date="2023-07" db="EMBL/GenBank/DDBJ databases">
        <authorList>
            <person name="Peng Z."/>
        </authorList>
    </citation>
    <scope>NUCLEOTIDE SEQUENCE</scope>
    <source>
        <strain evidence="2">KP219</strain>
    </source>
</reference>
<dbReference type="InterPro" id="IPR036291">
    <property type="entry name" value="NAD(P)-bd_dom_sf"/>
</dbReference>
<feature type="domain" description="NAD-glutamate dehydrogenase catalytic" evidence="1">
    <location>
        <begin position="1"/>
        <end position="89"/>
    </location>
</feature>
<dbReference type="RefSeq" id="WP_305202385.1">
    <property type="nucleotide sequence ID" value="NZ_JAUUIA010000484.1"/>
</dbReference>
<evidence type="ECO:0000259" key="1">
    <source>
        <dbReference type="Pfam" id="PF05088"/>
    </source>
</evidence>
<organism evidence="2 3">
    <name type="scientific">Klebsiella pneumoniae</name>
    <dbReference type="NCBI Taxonomy" id="573"/>
    <lineage>
        <taxon>Bacteria</taxon>
        <taxon>Pseudomonadati</taxon>
        <taxon>Pseudomonadota</taxon>
        <taxon>Gammaproteobacteria</taxon>
        <taxon>Enterobacterales</taxon>
        <taxon>Enterobacteriaceae</taxon>
        <taxon>Klebsiella/Raoultella group</taxon>
        <taxon>Klebsiella</taxon>
        <taxon>Klebsiella pneumoniae complex</taxon>
    </lineage>
</organism>
<dbReference type="InterPro" id="IPR007780">
    <property type="entry name" value="NAD_Glu_DH_bac"/>
</dbReference>
<dbReference type="InterPro" id="IPR028971">
    <property type="entry name" value="NAD-GDH_cat"/>
</dbReference>
<feature type="non-terminal residue" evidence="2">
    <location>
        <position position="90"/>
    </location>
</feature>